<dbReference type="GO" id="GO:0005952">
    <property type="term" value="C:cAMP-dependent protein kinase complex"/>
    <property type="evidence" value="ECO:0007669"/>
    <property type="project" value="TreeGrafter"/>
</dbReference>
<reference evidence="13 14" key="1">
    <citation type="journal article" date="2019" name="Sci. Rep.">
        <title>Comparative genomics of chytrid fungi reveal insights into the obligate biotrophic and pathogenic lifestyle of Synchytrium endobioticum.</title>
        <authorList>
            <person name="van de Vossenberg B.T.L.H."/>
            <person name="Warris S."/>
            <person name="Nguyen H.D.T."/>
            <person name="van Gent-Pelzer M.P.E."/>
            <person name="Joly D.L."/>
            <person name="van de Geest H.C."/>
            <person name="Bonants P.J.M."/>
            <person name="Smith D.S."/>
            <person name="Levesque C.A."/>
            <person name="van der Lee T.A.J."/>
        </authorList>
    </citation>
    <scope>NUCLEOTIDE SEQUENCE [LARGE SCALE GENOMIC DNA]</scope>
    <source>
        <strain evidence="13 14">CBS 675.73</strain>
    </source>
</reference>
<evidence type="ECO:0000313" key="14">
    <source>
        <dbReference type="Proteomes" id="UP000320333"/>
    </source>
</evidence>
<dbReference type="PROSITE" id="PS00108">
    <property type="entry name" value="PROTEIN_KINASE_ST"/>
    <property type="match status" value="1"/>
</dbReference>
<evidence type="ECO:0000256" key="3">
    <source>
        <dbReference type="ARBA" id="ARBA00022679"/>
    </source>
</evidence>
<keyword evidence="6 9" id="KW-0067">ATP-binding</keyword>
<dbReference type="GO" id="GO:0005634">
    <property type="term" value="C:nucleus"/>
    <property type="evidence" value="ECO:0007669"/>
    <property type="project" value="TreeGrafter"/>
</dbReference>
<dbReference type="EMBL" id="QEAP01000221">
    <property type="protein sequence ID" value="TPX72523.1"/>
    <property type="molecule type" value="Genomic_DNA"/>
</dbReference>
<keyword evidence="5" id="KW-0418">Kinase</keyword>
<dbReference type="PROSITE" id="PS50011">
    <property type="entry name" value="PROTEIN_KINASE_DOM"/>
    <property type="match status" value="1"/>
</dbReference>
<dbReference type="InterPro" id="IPR011009">
    <property type="entry name" value="Kinase-like_dom_sf"/>
</dbReference>
<organism evidence="13 14">
    <name type="scientific">Chytriomyces confervae</name>
    <dbReference type="NCBI Taxonomy" id="246404"/>
    <lineage>
        <taxon>Eukaryota</taxon>
        <taxon>Fungi</taxon>
        <taxon>Fungi incertae sedis</taxon>
        <taxon>Chytridiomycota</taxon>
        <taxon>Chytridiomycota incertae sedis</taxon>
        <taxon>Chytridiomycetes</taxon>
        <taxon>Chytridiales</taxon>
        <taxon>Chytriomycetaceae</taxon>
        <taxon>Chytriomyces</taxon>
    </lineage>
</organism>
<feature type="region of interest" description="Disordered" evidence="10">
    <location>
        <begin position="1"/>
        <end position="25"/>
    </location>
</feature>
<evidence type="ECO:0000259" key="12">
    <source>
        <dbReference type="PROSITE" id="PS51285"/>
    </source>
</evidence>
<accession>A0A507F8E1</accession>
<keyword evidence="3" id="KW-0808">Transferase</keyword>
<dbReference type="FunFam" id="1.10.510.10:FF:000008">
    <property type="entry name" value="Non-specific serine/threonine protein kinase"/>
    <property type="match status" value="1"/>
</dbReference>
<evidence type="ECO:0000256" key="8">
    <source>
        <dbReference type="ARBA" id="ARBA00047454"/>
    </source>
</evidence>
<evidence type="ECO:0000256" key="5">
    <source>
        <dbReference type="ARBA" id="ARBA00022777"/>
    </source>
</evidence>
<name>A0A507F8E1_9FUNG</name>
<dbReference type="InterPro" id="IPR000961">
    <property type="entry name" value="AGC-kinase_C"/>
</dbReference>
<dbReference type="OrthoDB" id="63267at2759"/>
<evidence type="ECO:0000256" key="7">
    <source>
        <dbReference type="ARBA" id="ARBA00047292"/>
    </source>
</evidence>
<evidence type="ECO:0000313" key="13">
    <source>
        <dbReference type="EMBL" id="TPX72523.1"/>
    </source>
</evidence>
<evidence type="ECO:0000256" key="2">
    <source>
        <dbReference type="ARBA" id="ARBA00022527"/>
    </source>
</evidence>
<evidence type="ECO:0000256" key="1">
    <source>
        <dbReference type="ARBA" id="ARBA00012444"/>
    </source>
</evidence>
<dbReference type="Pfam" id="PF00069">
    <property type="entry name" value="Pkinase"/>
    <property type="match status" value="1"/>
</dbReference>
<feature type="compositionally biased region" description="Polar residues" evidence="10">
    <location>
        <begin position="295"/>
        <end position="314"/>
    </location>
</feature>
<dbReference type="SUPFAM" id="SSF56112">
    <property type="entry name" value="Protein kinase-like (PK-like)"/>
    <property type="match status" value="1"/>
</dbReference>
<dbReference type="InterPro" id="IPR008271">
    <property type="entry name" value="Ser/Thr_kinase_AS"/>
</dbReference>
<evidence type="ECO:0000256" key="10">
    <source>
        <dbReference type="SAM" id="MobiDB-lite"/>
    </source>
</evidence>
<evidence type="ECO:0000256" key="9">
    <source>
        <dbReference type="PROSITE-ProRule" id="PRU10141"/>
    </source>
</evidence>
<feature type="compositionally biased region" description="Low complexity" evidence="10">
    <location>
        <begin position="315"/>
        <end position="330"/>
    </location>
</feature>
<dbReference type="FunFam" id="3.30.200.20:FF:000042">
    <property type="entry name" value="Aurora kinase A"/>
    <property type="match status" value="1"/>
</dbReference>
<feature type="region of interest" description="Disordered" evidence="10">
    <location>
        <begin position="258"/>
        <end position="330"/>
    </location>
</feature>
<dbReference type="Gene3D" id="1.10.510.10">
    <property type="entry name" value="Transferase(Phosphotransferase) domain 1"/>
    <property type="match status" value="1"/>
</dbReference>
<dbReference type="PROSITE" id="PS51285">
    <property type="entry name" value="AGC_KINASE_CTER"/>
    <property type="match status" value="1"/>
</dbReference>
<feature type="domain" description="Protein kinase" evidence="11">
    <location>
        <begin position="361"/>
        <end position="615"/>
    </location>
</feature>
<dbReference type="Proteomes" id="UP000320333">
    <property type="component" value="Unassembled WGS sequence"/>
</dbReference>
<dbReference type="AlphaFoldDB" id="A0A507F8E1"/>
<comment type="caution">
    <text evidence="13">The sequence shown here is derived from an EMBL/GenBank/DDBJ whole genome shotgun (WGS) entry which is preliminary data.</text>
</comment>
<feature type="binding site" evidence="9">
    <location>
        <position position="395"/>
    </location>
    <ligand>
        <name>ATP</name>
        <dbReference type="ChEBI" id="CHEBI:30616"/>
    </ligand>
</feature>
<keyword evidence="2" id="KW-0723">Serine/threonine-protein kinase</keyword>
<dbReference type="PANTHER" id="PTHR24353:SF153">
    <property type="entry name" value="CAMP-DEPENDENT PROTEIN KINASE CATALYTIC SUBUNIT 1"/>
    <property type="match status" value="1"/>
</dbReference>
<protein>
    <recommendedName>
        <fullName evidence="1">cAMP-dependent protein kinase</fullName>
        <ecNumber evidence="1">2.7.11.11</ecNumber>
    </recommendedName>
</protein>
<feature type="region of interest" description="Disordered" evidence="10">
    <location>
        <begin position="165"/>
        <end position="184"/>
    </location>
</feature>
<dbReference type="GO" id="GO:0005524">
    <property type="term" value="F:ATP binding"/>
    <property type="evidence" value="ECO:0007669"/>
    <property type="project" value="UniProtKB-UniRule"/>
</dbReference>
<dbReference type="PANTHER" id="PTHR24353">
    <property type="entry name" value="CYCLIC NUCLEOTIDE-DEPENDENT PROTEIN KINASE"/>
    <property type="match status" value="1"/>
</dbReference>
<dbReference type="STRING" id="246404.A0A507F8E1"/>
<evidence type="ECO:0000256" key="6">
    <source>
        <dbReference type="ARBA" id="ARBA00022840"/>
    </source>
</evidence>
<dbReference type="InterPro" id="IPR000719">
    <property type="entry name" value="Prot_kinase_dom"/>
</dbReference>
<comment type="catalytic activity">
    <reaction evidence="8">
        <text>L-seryl-[protein] + ATP = O-phospho-L-seryl-[protein] + ADP + H(+)</text>
        <dbReference type="Rhea" id="RHEA:17989"/>
        <dbReference type="Rhea" id="RHEA-COMP:9863"/>
        <dbReference type="Rhea" id="RHEA-COMP:11604"/>
        <dbReference type="ChEBI" id="CHEBI:15378"/>
        <dbReference type="ChEBI" id="CHEBI:29999"/>
        <dbReference type="ChEBI" id="CHEBI:30616"/>
        <dbReference type="ChEBI" id="CHEBI:83421"/>
        <dbReference type="ChEBI" id="CHEBI:456216"/>
        <dbReference type="EC" id="2.7.11.11"/>
    </reaction>
</comment>
<dbReference type="SMART" id="SM00220">
    <property type="entry name" value="S_TKc"/>
    <property type="match status" value="1"/>
</dbReference>
<dbReference type="PROSITE" id="PS00107">
    <property type="entry name" value="PROTEIN_KINASE_ATP"/>
    <property type="match status" value="1"/>
</dbReference>
<gene>
    <name evidence="13" type="ORF">CcCBS67573_g05801</name>
</gene>
<keyword evidence="14" id="KW-1185">Reference proteome</keyword>
<dbReference type="EC" id="2.7.11.11" evidence="1"/>
<feature type="domain" description="AGC-kinase C-terminal" evidence="12">
    <location>
        <begin position="616"/>
        <end position="678"/>
    </location>
</feature>
<evidence type="ECO:0000256" key="4">
    <source>
        <dbReference type="ARBA" id="ARBA00022741"/>
    </source>
</evidence>
<dbReference type="GO" id="GO:0004691">
    <property type="term" value="F:cAMP-dependent protein kinase activity"/>
    <property type="evidence" value="ECO:0007669"/>
    <property type="project" value="UniProtKB-EC"/>
</dbReference>
<sequence length="678" mass="74607">MFNKPNPDVSASPNASLFSKFGGGGVKKKEPDNLAIKAVGATTSHIQAAREGSLHTLPDIGSGAIASDMSANRVHAKSKSVMMTEDGKLLSKKESNGNLEETELKRKKSVVDSIFSGLRKSKSTHKSISQITQEPFNMPIPAAKDEHMKSNTSLALQTQSEFTGRCSVSSRHNKSNASLDKNTVPTEAVPTIPMSLSRNKSNGGSFFGKKSTASLHASEFGSNGNIPLGGSQNLPPMPAGTATIGGFSAKFDFLNKPAATDDDQGVMSKDKSLTKSMPKISLFGRKSHKERSHTEQPNKALSSNKSGFSSSTHQLEPSSSGGNLSESASNNFLSSDKRTAGLSAYEISNTQVQRGYCLDDFHIVRKVGKGGFATVFLVRMKASTGRYYALKAIKKADLIKLKQEKQVINEKAILQGISHKFIVELYHSFQDTHYLYMIIEFIDGGDLFSYLRKVQKFGEEDGRFYTCEVLIALQYLHSQNIVYRDLKPENILLDTTGHVKLADFGFAKVVTGTTNSFCGTPDYIAREIVRNRAYTKAVDWWSFGVLIFELVSGKTPFGDDSSEQIYENITEMKIKWHPMIKGTCKDVIRRLLEPDPTKRLGTNGDGDEIRAQPWYQKINWAKVEARQMTPPFLPACDTPEAIEKRVKRGQTEDFAQMLKTCGGAKVTQDLFSDAFKGF</sequence>
<dbReference type="GO" id="GO:0005829">
    <property type="term" value="C:cytosol"/>
    <property type="evidence" value="ECO:0007669"/>
    <property type="project" value="TreeGrafter"/>
</dbReference>
<comment type="catalytic activity">
    <reaction evidence="7">
        <text>L-threonyl-[protein] + ATP = O-phospho-L-threonyl-[protein] + ADP + H(+)</text>
        <dbReference type="Rhea" id="RHEA:46608"/>
        <dbReference type="Rhea" id="RHEA-COMP:11060"/>
        <dbReference type="Rhea" id="RHEA-COMP:11605"/>
        <dbReference type="ChEBI" id="CHEBI:15378"/>
        <dbReference type="ChEBI" id="CHEBI:30013"/>
        <dbReference type="ChEBI" id="CHEBI:30616"/>
        <dbReference type="ChEBI" id="CHEBI:61977"/>
        <dbReference type="ChEBI" id="CHEBI:456216"/>
        <dbReference type="EC" id="2.7.11.11"/>
    </reaction>
</comment>
<keyword evidence="4 9" id="KW-0547">Nucleotide-binding</keyword>
<dbReference type="InterPro" id="IPR017441">
    <property type="entry name" value="Protein_kinase_ATP_BS"/>
</dbReference>
<dbReference type="Gene3D" id="3.30.200.20">
    <property type="entry name" value="Phosphorylase Kinase, domain 1"/>
    <property type="match status" value="1"/>
</dbReference>
<evidence type="ECO:0000259" key="11">
    <source>
        <dbReference type="PROSITE" id="PS50011"/>
    </source>
</evidence>
<proteinExistence type="predicted"/>